<comment type="caution">
    <text evidence="1">The sequence shown here is derived from an EMBL/GenBank/DDBJ whole genome shotgun (WGS) entry which is preliminary data.</text>
</comment>
<sequence length="138" mass="16379">MNFDVKVERENVTGHPCLGGESLEMVRMSPLAIEIVNKIPVLAKARRMLRVHWRCDFSTHYLFDDMSLLFSQSMFCIGDALSSYIEGIRNERFIKLRFINQIEKLEEERIIATVWGWKQVVLFRKKEFQLSMQYRKDS</sequence>
<dbReference type="EMBL" id="JBFOLJ010000002">
    <property type="protein sequence ID" value="KAL2552497.1"/>
    <property type="molecule type" value="Genomic_DNA"/>
</dbReference>
<proteinExistence type="predicted"/>
<organism evidence="1 2">
    <name type="scientific">Forsythia ovata</name>
    <dbReference type="NCBI Taxonomy" id="205694"/>
    <lineage>
        <taxon>Eukaryota</taxon>
        <taxon>Viridiplantae</taxon>
        <taxon>Streptophyta</taxon>
        <taxon>Embryophyta</taxon>
        <taxon>Tracheophyta</taxon>
        <taxon>Spermatophyta</taxon>
        <taxon>Magnoliopsida</taxon>
        <taxon>eudicotyledons</taxon>
        <taxon>Gunneridae</taxon>
        <taxon>Pentapetalae</taxon>
        <taxon>asterids</taxon>
        <taxon>lamiids</taxon>
        <taxon>Lamiales</taxon>
        <taxon>Oleaceae</taxon>
        <taxon>Forsythieae</taxon>
        <taxon>Forsythia</taxon>
    </lineage>
</organism>
<dbReference type="Proteomes" id="UP001604277">
    <property type="component" value="Unassembled WGS sequence"/>
</dbReference>
<accession>A0ABD1WSE1</accession>
<gene>
    <name evidence="1" type="ORF">Fot_06116</name>
</gene>
<name>A0ABD1WSE1_9LAMI</name>
<dbReference type="AlphaFoldDB" id="A0ABD1WSE1"/>
<keyword evidence="2" id="KW-1185">Reference proteome</keyword>
<protein>
    <submittedName>
        <fullName evidence="1">Uncharacterized protein</fullName>
    </submittedName>
</protein>
<reference evidence="2" key="1">
    <citation type="submission" date="2024-07" db="EMBL/GenBank/DDBJ databases">
        <title>Two chromosome-level genome assemblies of Korean endemic species Abeliophyllum distichum and Forsythia ovata (Oleaceae).</title>
        <authorList>
            <person name="Jang H."/>
        </authorList>
    </citation>
    <scope>NUCLEOTIDE SEQUENCE [LARGE SCALE GENOMIC DNA]</scope>
</reference>
<evidence type="ECO:0000313" key="2">
    <source>
        <dbReference type="Proteomes" id="UP001604277"/>
    </source>
</evidence>
<evidence type="ECO:0000313" key="1">
    <source>
        <dbReference type="EMBL" id="KAL2552497.1"/>
    </source>
</evidence>